<dbReference type="EMBL" id="AMGX01000005">
    <property type="protein sequence ID" value="EXJ72702.1"/>
    <property type="molecule type" value="Genomic_DNA"/>
</dbReference>
<evidence type="ECO:0000313" key="2">
    <source>
        <dbReference type="EMBL" id="EXJ72702.1"/>
    </source>
</evidence>
<evidence type="ECO:0000256" key="1">
    <source>
        <dbReference type="SAM" id="MobiDB-lite"/>
    </source>
</evidence>
<organism evidence="2 3">
    <name type="scientific">Cladophialophora psammophila CBS 110553</name>
    <dbReference type="NCBI Taxonomy" id="1182543"/>
    <lineage>
        <taxon>Eukaryota</taxon>
        <taxon>Fungi</taxon>
        <taxon>Dikarya</taxon>
        <taxon>Ascomycota</taxon>
        <taxon>Pezizomycotina</taxon>
        <taxon>Eurotiomycetes</taxon>
        <taxon>Chaetothyriomycetidae</taxon>
        <taxon>Chaetothyriales</taxon>
        <taxon>Herpotrichiellaceae</taxon>
        <taxon>Cladophialophora</taxon>
    </lineage>
</organism>
<feature type="compositionally biased region" description="Basic and acidic residues" evidence="1">
    <location>
        <begin position="268"/>
        <end position="278"/>
    </location>
</feature>
<sequence length="407" mass="45487">MPPSYSRHAYFCELKFPAVETVDILNGKSNFHQWHSQIQPILLSNPFSSDLMLGTWTEPQSPSSWNPKQQASFDEERREWHGANMATCRFIRATLAMNVSPFVRQYTTAKTLFFHLVWLYGEDAGIDSQGGPPVPANAETPNAKKGRASLLAALEAKRAMDYLQPVCATLKPSASTFPAYRTNSSSNEVSSISSSATEAPTSYNKLQKPQTTKTAEPAQVPEQHATLVRLLERSRVSPNPSLETIHERDEPHPGRRVPSGYAIDFDYDLSRGDRDRSGRSISPFSRTDSGSEYDDDEVRLLPAEQMTSPSLVLSISRTADSWDQNQDECHLEDIDVAESASRPKKGQVSHPDLELRPAKTSITSILKTVTANKKARKRDRFSFSFPLRRLSTEREKSRSKGKGKARA</sequence>
<evidence type="ECO:0000313" key="3">
    <source>
        <dbReference type="Proteomes" id="UP000019471"/>
    </source>
</evidence>
<name>W9WWW7_9EURO</name>
<feature type="compositionally biased region" description="Low complexity" evidence="1">
    <location>
        <begin position="183"/>
        <end position="202"/>
    </location>
</feature>
<reference evidence="2 3" key="1">
    <citation type="submission" date="2013-03" db="EMBL/GenBank/DDBJ databases">
        <title>The Genome Sequence of Cladophialophora psammophila CBS 110553.</title>
        <authorList>
            <consortium name="The Broad Institute Genomics Platform"/>
            <person name="Cuomo C."/>
            <person name="de Hoog S."/>
            <person name="Gorbushina A."/>
            <person name="Walker B."/>
            <person name="Young S.K."/>
            <person name="Zeng Q."/>
            <person name="Gargeya S."/>
            <person name="Fitzgerald M."/>
            <person name="Haas B."/>
            <person name="Abouelleil A."/>
            <person name="Allen A.W."/>
            <person name="Alvarado L."/>
            <person name="Arachchi H.M."/>
            <person name="Berlin A.M."/>
            <person name="Chapman S.B."/>
            <person name="Gainer-Dewar J."/>
            <person name="Goldberg J."/>
            <person name="Griggs A."/>
            <person name="Gujja S."/>
            <person name="Hansen M."/>
            <person name="Howarth C."/>
            <person name="Imamovic A."/>
            <person name="Ireland A."/>
            <person name="Larimer J."/>
            <person name="McCowan C."/>
            <person name="Murphy C."/>
            <person name="Pearson M."/>
            <person name="Poon T.W."/>
            <person name="Priest M."/>
            <person name="Roberts A."/>
            <person name="Saif S."/>
            <person name="Shea T."/>
            <person name="Sisk P."/>
            <person name="Sykes S."/>
            <person name="Wortman J."/>
            <person name="Nusbaum C."/>
            <person name="Birren B."/>
        </authorList>
    </citation>
    <scope>NUCLEOTIDE SEQUENCE [LARGE SCALE GENOMIC DNA]</scope>
    <source>
        <strain evidence="2 3">CBS 110553</strain>
    </source>
</reference>
<dbReference type="AlphaFoldDB" id="W9WWW7"/>
<dbReference type="HOGENOM" id="CLU_713718_0_0_1"/>
<gene>
    <name evidence="2" type="ORF">A1O5_03849</name>
</gene>
<dbReference type="RefSeq" id="XP_007742649.1">
    <property type="nucleotide sequence ID" value="XM_007744459.1"/>
</dbReference>
<feature type="compositionally biased region" description="Basic and acidic residues" evidence="1">
    <location>
        <begin position="244"/>
        <end position="253"/>
    </location>
</feature>
<dbReference type="OrthoDB" id="4152727at2759"/>
<comment type="caution">
    <text evidence="2">The sequence shown here is derived from an EMBL/GenBank/DDBJ whole genome shotgun (WGS) entry which is preliminary data.</text>
</comment>
<feature type="region of interest" description="Disordered" evidence="1">
    <location>
        <begin position="181"/>
        <end position="293"/>
    </location>
</feature>
<proteinExistence type="predicted"/>
<keyword evidence="3" id="KW-1185">Reference proteome</keyword>
<dbReference type="Proteomes" id="UP000019471">
    <property type="component" value="Unassembled WGS sequence"/>
</dbReference>
<accession>W9WWW7</accession>
<feature type="compositionally biased region" description="Polar residues" evidence="1">
    <location>
        <begin position="203"/>
        <end position="214"/>
    </location>
</feature>
<dbReference type="GeneID" id="19188576"/>
<protein>
    <submittedName>
        <fullName evidence="2">Uncharacterized protein</fullName>
    </submittedName>
</protein>